<dbReference type="AlphaFoldDB" id="A0A0H1BQC2"/>
<keyword evidence="2" id="KW-1185">Reference proteome</keyword>
<gene>
    <name evidence="1" type="ORF">EMPG_13406</name>
</gene>
<dbReference type="OrthoDB" id="4358334at2759"/>
<comment type="caution">
    <text evidence="1">The sequence shown here is derived from an EMBL/GenBank/DDBJ whole genome shotgun (WGS) entry which is preliminary data.</text>
</comment>
<dbReference type="Proteomes" id="UP000053573">
    <property type="component" value="Unassembled WGS sequence"/>
</dbReference>
<name>A0A0H1BQC2_9EURO</name>
<proteinExistence type="predicted"/>
<evidence type="ECO:0000313" key="2">
    <source>
        <dbReference type="Proteomes" id="UP000053573"/>
    </source>
</evidence>
<protein>
    <submittedName>
        <fullName evidence="1">Uncharacterized protein</fullName>
    </submittedName>
</protein>
<feature type="non-terminal residue" evidence="1">
    <location>
        <position position="1"/>
    </location>
</feature>
<sequence length="76" mass="9113">SHNNTESLNLSFQLNYKKDTLNFSLNISEHYDKEYKKKVLKILFNLYTLFSLKLDKIKDFEMLISFVDENDLKGFK</sequence>
<evidence type="ECO:0000313" key="1">
    <source>
        <dbReference type="EMBL" id="KLJ11331.1"/>
    </source>
</evidence>
<reference evidence="2" key="1">
    <citation type="journal article" date="2015" name="PLoS Genet.">
        <title>The dynamic genome and transcriptome of the human fungal pathogen Blastomyces and close relative Emmonsia.</title>
        <authorList>
            <person name="Munoz J.F."/>
            <person name="Gauthier G.M."/>
            <person name="Desjardins C.A."/>
            <person name="Gallo J.E."/>
            <person name="Holder J."/>
            <person name="Sullivan T.D."/>
            <person name="Marty A.J."/>
            <person name="Carmen J.C."/>
            <person name="Chen Z."/>
            <person name="Ding L."/>
            <person name="Gujja S."/>
            <person name="Magrini V."/>
            <person name="Misas E."/>
            <person name="Mitreva M."/>
            <person name="Priest M."/>
            <person name="Saif S."/>
            <person name="Whiston E.A."/>
            <person name="Young S."/>
            <person name="Zeng Q."/>
            <person name="Goldman W.E."/>
            <person name="Mardis E.R."/>
            <person name="Taylor J.W."/>
            <person name="McEwen J.G."/>
            <person name="Clay O.K."/>
            <person name="Klein B.S."/>
            <person name="Cuomo C.A."/>
        </authorList>
    </citation>
    <scope>NUCLEOTIDE SEQUENCE [LARGE SCALE GENOMIC DNA]</scope>
    <source>
        <strain evidence="2">UAMH 139</strain>
    </source>
</reference>
<dbReference type="EMBL" id="LDEV01001604">
    <property type="protein sequence ID" value="KLJ11331.1"/>
    <property type="molecule type" value="Genomic_DNA"/>
</dbReference>
<organism evidence="1 2">
    <name type="scientific">Blastomyces silverae</name>
    <dbReference type="NCBI Taxonomy" id="2060906"/>
    <lineage>
        <taxon>Eukaryota</taxon>
        <taxon>Fungi</taxon>
        <taxon>Dikarya</taxon>
        <taxon>Ascomycota</taxon>
        <taxon>Pezizomycotina</taxon>
        <taxon>Eurotiomycetes</taxon>
        <taxon>Eurotiomycetidae</taxon>
        <taxon>Onygenales</taxon>
        <taxon>Ajellomycetaceae</taxon>
        <taxon>Blastomyces</taxon>
    </lineage>
</organism>
<accession>A0A0H1BQC2</accession>